<reference evidence="3" key="1">
    <citation type="submission" date="2025-08" db="UniProtKB">
        <authorList>
            <consortium name="RefSeq"/>
        </authorList>
    </citation>
    <scope>IDENTIFICATION</scope>
</reference>
<evidence type="ECO:0000313" key="3">
    <source>
        <dbReference type="RefSeq" id="XP_017300182.1"/>
    </source>
</evidence>
<protein>
    <submittedName>
        <fullName evidence="3">Uncharacterized protein LOC103510707</fullName>
    </submittedName>
</protein>
<feature type="region of interest" description="Disordered" evidence="1">
    <location>
        <begin position="445"/>
        <end position="466"/>
    </location>
</feature>
<organism evidence="2 3">
    <name type="scientific">Diaphorina citri</name>
    <name type="common">Asian citrus psyllid</name>
    <dbReference type="NCBI Taxonomy" id="121845"/>
    <lineage>
        <taxon>Eukaryota</taxon>
        <taxon>Metazoa</taxon>
        <taxon>Ecdysozoa</taxon>
        <taxon>Arthropoda</taxon>
        <taxon>Hexapoda</taxon>
        <taxon>Insecta</taxon>
        <taxon>Pterygota</taxon>
        <taxon>Neoptera</taxon>
        <taxon>Paraneoptera</taxon>
        <taxon>Hemiptera</taxon>
        <taxon>Sternorrhyncha</taxon>
        <taxon>Psylloidea</taxon>
        <taxon>Psyllidae</taxon>
        <taxon>Diaphorininae</taxon>
        <taxon>Diaphorina</taxon>
    </lineage>
</organism>
<dbReference type="AlphaFoldDB" id="A0A1S4EDL7"/>
<gene>
    <name evidence="3" type="primary">LOC103510707</name>
</gene>
<dbReference type="PaxDb" id="121845-A0A1S4EDL7"/>
<feature type="region of interest" description="Disordered" evidence="1">
    <location>
        <begin position="401"/>
        <end position="420"/>
    </location>
</feature>
<keyword evidence="2" id="KW-1185">Reference proteome</keyword>
<dbReference type="GeneID" id="103510707"/>
<dbReference type="RefSeq" id="XP_017300182.1">
    <property type="nucleotide sequence ID" value="XM_017444693.1"/>
</dbReference>
<evidence type="ECO:0000313" key="2">
    <source>
        <dbReference type="Proteomes" id="UP000079169"/>
    </source>
</evidence>
<accession>A0A1S4EDL7</accession>
<name>A0A1S4EDL7_DIACI</name>
<evidence type="ECO:0000256" key="1">
    <source>
        <dbReference type="SAM" id="MobiDB-lite"/>
    </source>
</evidence>
<dbReference type="KEGG" id="dci:103510707"/>
<dbReference type="Proteomes" id="UP000079169">
    <property type="component" value="Unplaced"/>
</dbReference>
<proteinExistence type="predicted"/>
<sequence length="607" mass="68813">MFYENNGSTDMENVMEIQYESRTSNSGENISNSGQTLSDQDFDDVPIKIVKYPILLRMLKILKEAQEKDFLSRHLRHLHELHFKSQKVDSKNNANQNKKFTENYSESSSKELCDSAKLPTKDEDATLEKSQMTLSTSSIINLNPIDFELNKKTREFVNPKFSGSPSSDLPEVEEKIFEDDQDFVVIDSWSDSENESIETNNEESSVSFRQDKDLTKKIDHPQWEIRDRTLTKLTPSPTMLGDTETFKCPLSKIAQGRQEKRSPFSCKRTLGLDELSSGLRPPTEADYLSSWKLQCPEKWVGKDSTIRETMNQILDDTIGTVDSNKDMGSIELPGFSEIVSKPPAREESFSSETENPSKIPIFDIEISGQLQKDVTSICQDKMEMTVEKVKECLPCPELKSPSDETYEVNDGGEQKDLSKYSEENSVTMLCENNGSTDMENVMESQYESRTSNSGENISNSGQTLSDQDFDDVPSENTMEASNCELTERLNTLHLNEPQVNLSPKVSHDILTESLPTHINNNGLDVESDEQVAIVEYTETCVEEEGDIVDRPLEISMATCIHGTQEYITRKTEGSEEDEMLTGSSFFSLNMQCRSTPRKFSYWQIPKI</sequence>